<dbReference type="AlphaFoldDB" id="A0A9W8E301"/>
<keyword evidence="1" id="KW-0732">Signal</keyword>
<organism evidence="2 3">
    <name type="scientific">Tieghemiomyces parasiticus</name>
    <dbReference type="NCBI Taxonomy" id="78921"/>
    <lineage>
        <taxon>Eukaryota</taxon>
        <taxon>Fungi</taxon>
        <taxon>Fungi incertae sedis</taxon>
        <taxon>Zoopagomycota</taxon>
        <taxon>Kickxellomycotina</taxon>
        <taxon>Dimargaritomycetes</taxon>
        <taxon>Dimargaritales</taxon>
        <taxon>Dimargaritaceae</taxon>
        <taxon>Tieghemiomyces</taxon>
    </lineage>
</organism>
<reference evidence="2" key="1">
    <citation type="submission" date="2022-07" db="EMBL/GenBank/DDBJ databases">
        <title>Phylogenomic reconstructions and comparative analyses of Kickxellomycotina fungi.</title>
        <authorList>
            <person name="Reynolds N.K."/>
            <person name="Stajich J.E."/>
            <person name="Barry K."/>
            <person name="Grigoriev I.V."/>
            <person name="Crous P."/>
            <person name="Smith M.E."/>
        </authorList>
    </citation>
    <scope>NUCLEOTIDE SEQUENCE</scope>
    <source>
        <strain evidence="2">RSA 861</strain>
    </source>
</reference>
<name>A0A9W8E301_9FUNG</name>
<dbReference type="Proteomes" id="UP001150569">
    <property type="component" value="Unassembled WGS sequence"/>
</dbReference>
<comment type="caution">
    <text evidence="2">The sequence shown here is derived from an EMBL/GenBank/DDBJ whole genome shotgun (WGS) entry which is preliminary data.</text>
</comment>
<protein>
    <submittedName>
        <fullName evidence="2">Uncharacterized protein</fullName>
    </submittedName>
</protein>
<sequence>MRSFILASIVIATVALALPVDTTSQPAQAYVDQAAKQYQTRHQTERFACARSGTFEGGDRASQYGVVSAGTVHHISCRAFDKTEGSLTTHDYFYHIEGPYEVQDDTFLFKPLGLTSEV</sequence>
<feature type="signal peptide" evidence="1">
    <location>
        <begin position="1"/>
        <end position="17"/>
    </location>
</feature>
<evidence type="ECO:0000256" key="1">
    <source>
        <dbReference type="SAM" id="SignalP"/>
    </source>
</evidence>
<gene>
    <name evidence="2" type="ORF">IWQ60_000251</name>
</gene>
<proteinExistence type="predicted"/>
<evidence type="ECO:0000313" key="2">
    <source>
        <dbReference type="EMBL" id="KAJ1930466.1"/>
    </source>
</evidence>
<keyword evidence="3" id="KW-1185">Reference proteome</keyword>
<evidence type="ECO:0000313" key="3">
    <source>
        <dbReference type="Proteomes" id="UP001150569"/>
    </source>
</evidence>
<feature type="chain" id="PRO_5040992626" evidence="1">
    <location>
        <begin position="18"/>
        <end position="118"/>
    </location>
</feature>
<dbReference type="EMBL" id="JANBPT010000006">
    <property type="protein sequence ID" value="KAJ1930466.1"/>
    <property type="molecule type" value="Genomic_DNA"/>
</dbReference>
<accession>A0A9W8E301</accession>